<name>A0ABD3RUB4_9LAMI</name>
<evidence type="ECO:0000313" key="1">
    <source>
        <dbReference type="EMBL" id="KAL3812640.1"/>
    </source>
</evidence>
<gene>
    <name evidence="1" type="ORF">ACJIZ3_013908</name>
</gene>
<proteinExistence type="predicted"/>
<comment type="caution">
    <text evidence="1">The sequence shown here is derived from an EMBL/GenBank/DDBJ whole genome shotgun (WGS) entry which is preliminary data.</text>
</comment>
<reference evidence="1 2" key="1">
    <citation type="submission" date="2024-12" db="EMBL/GenBank/DDBJ databases">
        <title>The unique morphological basis and parallel evolutionary history of personate flowers in Penstemon.</title>
        <authorList>
            <person name="Depatie T.H."/>
            <person name="Wessinger C.A."/>
        </authorList>
    </citation>
    <scope>NUCLEOTIDE SEQUENCE [LARGE SCALE GENOMIC DNA]</scope>
    <source>
        <strain evidence="1">WTNN_2</strain>
        <tissue evidence="1">Leaf</tissue>
    </source>
</reference>
<organism evidence="1 2">
    <name type="scientific">Penstemon smallii</name>
    <dbReference type="NCBI Taxonomy" id="265156"/>
    <lineage>
        <taxon>Eukaryota</taxon>
        <taxon>Viridiplantae</taxon>
        <taxon>Streptophyta</taxon>
        <taxon>Embryophyta</taxon>
        <taxon>Tracheophyta</taxon>
        <taxon>Spermatophyta</taxon>
        <taxon>Magnoliopsida</taxon>
        <taxon>eudicotyledons</taxon>
        <taxon>Gunneridae</taxon>
        <taxon>Pentapetalae</taxon>
        <taxon>asterids</taxon>
        <taxon>lamiids</taxon>
        <taxon>Lamiales</taxon>
        <taxon>Plantaginaceae</taxon>
        <taxon>Cheloneae</taxon>
        <taxon>Penstemon</taxon>
    </lineage>
</organism>
<keyword evidence="2" id="KW-1185">Reference proteome</keyword>
<dbReference type="Proteomes" id="UP001634393">
    <property type="component" value="Unassembled WGS sequence"/>
</dbReference>
<protein>
    <submittedName>
        <fullName evidence="1">Uncharacterized protein</fullName>
    </submittedName>
</protein>
<accession>A0ABD3RUB4</accession>
<evidence type="ECO:0000313" key="2">
    <source>
        <dbReference type="Proteomes" id="UP001634393"/>
    </source>
</evidence>
<dbReference type="EMBL" id="JBJXBP010000008">
    <property type="protein sequence ID" value="KAL3812640.1"/>
    <property type="molecule type" value="Genomic_DNA"/>
</dbReference>
<dbReference type="AlphaFoldDB" id="A0ABD3RUB4"/>
<sequence>MIIVHDLVSSVFVCILGHHGSFFKSPWPTSRSSFHHNWSSLSARILSSVGSSGSPCSVKFQFL</sequence>